<organism evidence="2 3">
    <name type="scientific">Globisporangium ultimum (strain ATCC 200006 / CBS 805.95 / DAOM BR144)</name>
    <name type="common">Pythium ultimum</name>
    <dbReference type="NCBI Taxonomy" id="431595"/>
    <lineage>
        <taxon>Eukaryota</taxon>
        <taxon>Sar</taxon>
        <taxon>Stramenopiles</taxon>
        <taxon>Oomycota</taxon>
        <taxon>Peronosporomycetes</taxon>
        <taxon>Pythiales</taxon>
        <taxon>Pythiaceae</taxon>
        <taxon>Globisporangium</taxon>
    </lineage>
</organism>
<evidence type="ECO:0000313" key="2">
    <source>
        <dbReference type="EnsemblProtists" id="PYU1_T000037"/>
    </source>
</evidence>
<evidence type="ECO:0000313" key="3">
    <source>
        <dbReference type="Proteomes" id="UP000019132"/>
    </source>
</evidence>
<feature type="region of interest" description="Disordered" evidence="1">
    <location>
        <begin position="252"/>
        <end position="349"/>
    </location>
</feature>
<feature type="compositionally biased region" description="Basic and acidic residues" evidence="1">
    <location>
        <begin position="132"/>
        <end position="146"/>
    </location>
</feature>
<feature type="region of interest" description="Disordered" evidence="1">
    <location>
        <begin position="458"/>
        <end position="499"/>
    </location>
</feature>
<sequence length="499" mass="57409">MTTPLKALIQERLRAKIVRQEVDDENDDSDAEDNEDDERKNGGPRMHSRRTMQVRVHAPQHHHHRRHASDERDAMLMGQYRSIPTPTHHEYASNQRLMDYYYGYNDPLQQQEVTNEGRGEFRRRHGSGRNAYDEKRFYDEEDEHRSPLLSPWRQPQVEGGGKHSFDCRGGSNTVLKSPCGSHQQHRVHPADPDSFPSRSLTERTQYHRGQETRLHGRSLDYDTPSNQQHSEHHQNKHRNPRGYFASQLYLDSKQQKSHDYQPHRRHQHGFGDEGHARQQNESPDLSPQAEKYGYGTFDDPYEMMEDTYGESHSGRRHEHKNRSEQYTRHKAPQDEEGNRHHASRRVASPSARITNPLAAASQISSMVPSREPAVPASSSPVEASHRYTGQPYRSSTLPIPTPLDMAVIDPPRRSESTSQVTSNSSSNNIASSNKYVRRVDSMLSPACHLAAKAFVAKRQKRSTNSTPRTMATKRWLQSFDNPDCIDMDASPKQQLQQQQ</sequence>
<feature type="region of interest" description="Disordered" evidence="1">
    <location>
        <begin position="362"/>
        <end position="432"/>
    </location>
</feature>
<name>K3W4Z6_GLOUD</name>
<dbReference type="EMBL" id="GL376636">
    <property type="status" value="NOT_ANNOTATED_CDS"/>
    <property type="molecule type" value="Genomic_DNA"/>
</dbReference>
<dbReference type="InParanoid" id="K3W4Z6"/>
<feature type="region of interest" description="Disordered" evidence="1">
    <location>
        <begin position="132"/>
        <end position="240"/>
    </location>
</feature>
<accession>K3W4Z6</accession>
<feature type="region of interest" description="Disordered" evidence="1">
    <location>
        <begin position="16"/>
        <end position="72"/>
    </location>
</feature>
<feature type="compositionally biased region" description="Low complexity" evidence="1">
    <location>
        <begin position="416"/>
        <end position="432"/>
    </location>
</feature>
<dbReference type="VEuPathDB" id="FungiDB:PYU1_G000037"/>
<dbReference type="AlphaFoldDB" id="K3W4Z6"/>
<evidence type="ECO:0000256" key="1">
    <source>
        <dbReference type="SAM" id="MobiDB-lite"/>
    </source>
</evidence>
<feature type="compositionally biased region" description="Basic and acidic residues" evidence="1">
    <location>
        <begin position="321"/>
        <end position="339"/>
    </location>
</feature>
<feature type="compositionally biased region" description="Acidic residues" evidence="1">
    <location>
        <begin position="299"/>
        <end position="308"/>
    </location>
</feature>
<feature type="compositionally biased region" description="Basic and acidic residues" evidence="1">
    <location>
        <begin position="269"/>
        <end position="278"/>
    </location>
</feature>
<dbReference type="HOGENOM" id="CLU_546905_0_0_1"/>
<dbReference type="EnsemblProtists" id="PYU1_T000037">
    <property type="protein sequence ID" value="PYU1_T000037"/>
    <property type="gene ID" value="PYU1_G000037"/>
</dbReference>
<reference evidence="3" key="2">
    <citation type="submission" date="2010-04" db="EMBL/GenBank/DDBJ databases">
        <authorList>
            <person name="Buell R."/>
            <person name="Hamilton J."/>
            <person name="Hostetler J."/>
        </authorList>
    </citation>
    <scope>NUCLEOTIDE SEQUENCE [LARGE SCALE GENOMIC DNA]</scope>
    <source>
        <strain evidence="3">DAOM:BR144</strain>
    </source>
</reference>
<feature type="compositionally biased region" description="Low complexity" evidence="1">
    <location>
        <begin position="367"/>
        <end position="382"/>
    </location>
</feature>
<proteinExistence type="predicted"/>
<feature type="compositionally biased region" description="Basic and acidic residues" evidence="1">
    <location>
        <begin position="253"/>
        <end position="262"/>
    </location>
</feature>
<reference evidence="3" key="1">
    <citation type="journal article" date="2010" name="Genome Biol.">
        <title>Genome sequence of the necrotrophic plant pathogen Pythium ultimum reveals original pathogenicity mechanisms and effector repertoire.</title>
        <authorList>
            <person name="Levesque C.A."/>
            <person name="Brouwer H."/>
            <person name="Cano L."/>
            <person name="Hamilton J.P."/>
            <person name="Holt C."/>
            <person name="Huitema E."/>
            <person name="Raffaele S."/>
            <person name="Robideau G.P."/>
            <person name="Thines M."/>
            <person name="Win J."/>
            <person name="Zerillo M.M."/>
            <person name="Beakes G.W."/>
            <person name="Boore J.L."/>
            <person name="Busam D."/>
            <person name="Dumas B."/>
            <person name="Ferriera S."/>
            <person name="Fuerstenberg S.I."/>
            <person name="Gachon C.M."/>
            <person name="Gaulin E."/>
            <person name="Govers F."/>
            <person name="Grenville-Briggs L."/>
            <person name="Horner N."/>
            <person name="Hostetler J."/>
            <person name="Jiang R.H."/>
            <person name="Johnson J."/>
            <person name="Krajaejun T."/>
            <person name="Lin H."/>
            <person name="Meijer H.J."/>
            <person name="Moore B."/>
            <person name="Morris P."/>
            <person name="Phuntmart V."/>
            <person name="Puiu D."/>
            <person name="Shetty J."/>
            <person name="Stajich J.E."/>
            <person name="Tripathy S."/>
            <person name="Wawra S."/>
            <person name="van West P."/>
            <person name="Whitty B.R."/>
            <person name="Coutinho P.M."/>
            <person name="Henrissat B."/>
            <person name="Martin F."/>
            <person name="Thomas P.D."/>
            <person name="Tyler B.M."/>
            <person name="De Vries R.P."/>
            <person name="Kamoun S."/>
            <person name="Yandell M."/>
            <person name="Tisserat N."/>
            <person name="Buell C.R."/>
        </authorList>
    </citation>
    <scope>NUCLEOTIDE SEQUENCE</scope>
    <source>
        <strain evidence="3">DAOM:BR144</strain>
    </source>
</reference>
<reference evidence="2" key="3">
    <citation type="submission" date="2015-02" db="UniProtKB">
        <authorList>
            <consortium name="EnsemblProtists"/>
        </authorList>
    </citation>
    <scope>IDENTIFICATION</scope>
    <source>
        <strain evidence="2">DAOM BR144</strain>
    </source>
</reference>
<dbReference type="Proteomes" id="UP000019132">
    <property type="component" value="Unassembled WGS sequence"/>
</dbReference>
<feature type="compositionally biased region" description="Basic residues" evidence="1">
    <location>
        <begin position="46"/>
        <end position="67"/>
    </location>
</feature>
<dbReference type="eggNOG" id="ENOG502T42F">
    <property type="taxonomic scope" value="Eukaryota"/>
</dbReference>
<feature type="compositionally biased region" description="Acidic residues" evidence="1">
    <location>
        <begin position="22"/>
        <end position="36"/>
    </location>
</feature>
<keyword evidence="3" id="KW-1185">Reference proteome</keyword>
<feature type="compositionally biased region" description="Basic and acidic residues" evidence="1">
    <location>
        <begin position="200"/>
        <end position="220"/>
    </location>
</feature>
<protein>
    <submittedName>
        <fullName evidence="2">Uncharacterized protein</fullName>
    </submittedName>
</protein>